<name>A0A024UMF0_9STRA</name>
<reference evidence="2" key="1">
    <citation type="submission" date="2013-12" db="EMBL/GenBank/DDBJ databases">
        <title>The Genome Sequence of Aphanomyces invadans NJM9701.</title>
        <authorList>
            <consortium name="The Broad Institute Genomics Platform"/>
            <person name="Russ C."/>
            <person name="Tyler B."/>
            <person name="van West P."/>
            <person name="Dieguez-Uribeondo J."/>
            <person name="Young S.K."/>
            <person name="Zeng Q."/>
            <person name="Gargeya S."/>
            <person name="Fitzgerald M."/>
            <person name="Abouelleil A."/>
            <person name="Alvarado L."/>
            <person name="Chapman S.B."/>
            <person name="Gainer-Dewar J."/>
            <person name="Goldberg J."/>
            <person name="Griggs A."/>
            <person name="Gujja S."/>
            <person name="Hansen M."/>
            <person name="Howarth C."/>
            <person name="Imamovic A."/>
            <person name="Ireland A."/>
            <person name="Larimer J."/>
            <person name="McCowan C."/>
            <person name="Murphy C."/>
            <person name="Pearson M."/>
            <person name="Poon T.W."/>
            <person name="Priest M."/>
            <person name="Roberts A."/>
            <person name="Saif S."/>
            <person name="Shea T."/>
            <person name="Sykes S."/>
            <person name="Wortman J."/>
            <person name="Nusbaum C."/>
            <person name="Birren B."/>
        </authorList>
    </citation>
    <scope>NUCLEOTIDE SEQUENCE [LARGE SCALE GENOMIC DNA]</scope>
    <source>
        <strain evidence="2">NJM9701</strain>
    </source>
</reference>
<feature type="region of interest" description="Disordered" evidence="1">
    <location>
        <begin position="1"/>
        <end position="20"/>
    </location>
</feature>
<gene>
    <name evidence="2" type="ORF">H310_01967</name>
</gene>
<dbReference type="eggNOG" id="ENOG502QVZB">
    <property type="taxonomic scope" value="Eukaryota"/>
</dbReference>
<sequence>MANGESSGGGGATRPLSSAPAAMYKPTNKHFQHVIDVARTSSTSLIALTPTNVGLERKLSSAKPAPASSTRSQSLPTTAAERSRSSPMNSFTAAMEIEDWFIAPTYVCSIHSTKDGLIESYRHALVPKDEMIQVVVKQIKHQTYSYVTPLTFVIKIHHLSHEFKIDYGDYRKFIRTMVATPMFESPIRALYVSKLLEDSFAGAMRRAVASIEYLSKELAIALNDLVQIPHLAAHPTFLKLARIDSFRAIFEVLVHGASNHGAWQLPPAHRKDAPTPMPVDDDEVDNSSNSTEPTSLDGSQDCLCALFAHGTAIFASHIAGVATPSPSLDGPNTGAALVDCQLSVEKVLCMYLMQSRSLLVFYADTLYTLDKTHFNAQKQYQKCIVAGFGAKALFQISRISKTEWALVDVRYPTVALLSLQLQKQSGRKPSVAMYRVLPRGQPSECIGMFYKHRRRYEFQLLSELLTQGKITTSISIASGLVNHKYRHNVLCSVAGGRSDEFVSGGAGAATALSPALLMTSAMSVPQMNLSKQRLHVSDGADVLLHIGLAVSFDILMSARPLFQRSDFIY</sequence>
<dbReference type="OrthoDB" id="107005at2759"/>
<feature type="compositionally biased region" description="Gly residues" evidence="1">
    <location>
        <begin position="1"/>
        <end position="12"/>
    </location>
</feature>
<protein>
    <submittedName>
        <fullName evidence="2">Uncharacterized protein</fullName>
    </submittedName>
</protein>
<proteinExistence type="predicted"/>
<organism evidence="2">
    <name type="scientific">Aphanomyces invadans</name>
    <dbReference type="NCBI Taxonomy" id="157072"/>
    <lineage>
        <taxon>Eukaryota</taxon>
        <taxon>Sar</taxon>
        <taxon>Stramenopiles</taxon>
        <taxon>Oomycota</taxon>
        <taxon>Saprolegniomycetes</taxon>
        <taxon>Saprolegniales</taxon>
        <taxon>Verrucalvaceae</taxon>
        <taxon>Aphanomyces</taxon>
    </lineage>
</organism>
<dbReference type="RefSeq" id="XP_008863547.1">
    <property type="nucleotide sequence ID" value="XM_008865325.1"/>
</dbReference>
<feature type="region of interest" description="Disordered" evidence="1">
    <location>
        <begin position="264"/>
        <end position="296"/>
    </location>
</feature>
<dbReference type="GeneID" id="20079017"/>
<feature type="region of interest" description="Disordered" evidence="1">
    <location>
        <begin position="57"/>
        <end position="87"/>
    </location>
</feature>
<dbReference type="EMBL" id="KI913954">
    <property type="protein sequence ID" value="ETW07454.1"/>
    <property type="molecule type" value="Genomic_DNA"/>
</dbReference>
<dbReference type="VEuPathDB" id="FungiDB:H310_01967"/>
<accession>A0A024UMF0</accession>
<evidence type="ECO:0000256" key="1">
    <source>
        <dbReference type="SAM" id="MobiDB-lite"/>
    </source>
</evidence>
<evidence type="ECO:0000313" key="2">
    <source>
        <dbReference type="EMBL" id="ETW07454.1"/>
    </source>
</evidence>
<dbReference type="AlphaFoldDB" id="A0A024UMF0"/>